<feature type="compositionally biased region" description="Basic and acidic residues" evidence="1">
    <location>
        <begin position="1"/>
        <end position="13"/>
    </location>
</feature>
<dbReference type="VEuPathDB" id="CryptoDB:Vbra_19971"/>
<protein>
    <submittedName>
        <fullName evidence="2">Uncharacterized protein</fullName>
    </submittedName>
</protein>
<dbReference type="Proteomes" id="UP000041254">
    <property type="component" value="Unassembled WGS sequence"/>
</dbReference>
<evidence type="ECO:0000313" key="2">
    <source>
        <dbReference type="EMBL" id="CEL91768.1"/>
    </source>
</evidence>
<feature type="compositionally biased region" description="Basic and acidic residues" evidence="1">
    <location>
        <begin position="39"/>
        <end position="52"/>
    </location>
</feature>
<feature type="region of interest" description="Disordered" evidence="1">
    <location>
        <begin position="127"/>
        <end position="177"/>
    </location>
</feature>
<accession>A0A0G4E972</accession>
<feature type="compositionally biased region" description="Basic residues" evidence="1">
    <location>
        <begin position="14"/>
        <end position="38"/>
    </location>
</feature>
<feature type="region of interest" description="Disordered" evidence="1">
    <location>
        <begin position="1"/>
        <end position="77"/>
    </location>
</feature>
<proteinExistence type="predicted"/>
<sequence length="177" mass="19695">MEKTADSSIDRPDRGRKRKGNRNPKSRQQRRKEKRLRLKKEQTEESTKDEKAAPVAESVSEGVDNRPDLIGRSSSRNSMFVADGYKSHDKEQPAIAGLNQISNDSSKFLMPDVDLIARDSSNSNMFVSDGYKSHHDKAMQEQTAIAVPSSSSSSKWEGKHEEPYSDAARSGVGVQGR</sequence>
<evidence type="ECO:0000313" key="3">
    <source>
        <dbReference type="Proteomes" id="UP000041254"/>
    </source>
</evidence>
<dbReference type="InParanoid" id="A0A0G4E972"/>
<reference evidence="2 3" key="1">
    <citation type="submission" date="2014-11" db="EMBL/GenBank/DDBJ databases">
        <authorList>
            <person name="Zhu J."/>
            <person name="Qi W."/>
            <person name="Song R."/>
        </authorList>
    </citation>
    <scope>NUCLEOTIDE SEQUENCE [LARGE SCALE GENOMIC DNA]</scope>
</reference>
<gene>
    <name evidence="2" type="ORF">Vbra_19971</name>
</gene>
<keyword evidence="3" id="KW-1185">Reference proteome</keyword>
<dbReference type="EMBL" id="CDMY01000022">
    <property type="protein sequence ID" value="CEL91768.1"/>
    <property type="molecule type" value="Genomic_DNA"/>
</dbReference>
<organism evidence="2 3">
    <name type="scientific">Vitrella brassicaformis (strain CCMP3155)</name>
    <dbReference type="NCBI Taxonomy" id="1169540"/>
    <lineage>
        <taxon>Eukaryota</taxon>
        <taxon>Sar</taxon>
        <taxon>Alveolata</taxon>
        <taxon>Colpodellida</taxon>
        <taxon>Vitrellaceae</taxon>
        <taxon>Vitrella</taxon>
    </lineage>
</organism>
<dbReference type="AlphaFoldDB" id="A0A0G4E972"/>
<evidence type="ECO:0000256" key="1">
    <source>
        <dbReference type="SAM" id="MobiDB-lite"/>
    </source>
</evidence>
<name>A0A0G4E972_VITBC</name>